<organism evidence="2 3">
    <name type="scientific">Salmonella enterica I</name>
    <dbReference type="NCBI Taxonomy" id="59201"/>
    <lineage>
        <taxon>Bacteria</taxon>
        <taxon>Pseudomonadati</taxon>
        <taxon>Pseudomonadota</taxon>
        <taxon>Gammaproteobacteria</taxon>
        <taxon>Enterobacterales</taxon>
        <taxon>Enterobacteriaceae</taxon>
        <taxon>Salmonella</taxon>
    </lineage>
</organism>
<keyword evidence="2" id="KW-0456">Lyase</keyword>
<dbReference type="EMBL" id="LR134190">
    <property type="protein sequence ID" value="VEB51540.1"/>
    <property type="molecule type" value="Genomic_DNA"/>
</dbReference>
<gene>
    <name evidence="2" type="primary">hemE_2</name>
    <name evidence="2" type="ORF">NCTC6754_01250</name>
</gene>
<dbReference type="GO" id="GO:0005829">
    <property type="term" value="C:cytosol"/>
    <property type="evidence" value="ECO:0007669"/>
    <property type="project" value="TreeGrafter"/>
</dbReference>
<dbReference type="InterPro" id="IPR038071">
    <property type="entry name" value="UROD/MetE-like_sf"/>
</dbReference>
<dbReference type="PANTHER" id="PTHR21091">
    <property type="entry name" value="METHYLTETRAHYDROFOLATE:HOMOCYSTEINE METHYLTRANSFERASE RELATED"/>
    <property type="match status" value="1"/>
</dbReference>
<dbReference type="PANTHER" id="PTHR21091:SF169">
    <property type="entry name" value="UROPORPHYRINOGEN DECARBOXYLASE"/>
    <property type="match status" value="1"/>
</dbReference>
<dbReference type="EC" id="4.1.1.37" evidence="2"/>
<dbReference type="GO" id="GO:0004853">
    <property type="term" value="F:uroporphyrinogen decarboxylase activity"/>
    <property type="evidence" value="ECO:0007669"/>
    <property type="project" value="UniProtKB-EC"/>
</dbReference>
<evidence type="ECO:0000313" key="3">
    <source>
        <dbReference type="Proteomes" id="UP000269208"/>
    </source>
</evidence>
<dbReference type="GO" id="GO:0019353">
    <property type="term" value="P:protoporphyrinogen IX biosynthetic process from glutamate"/>
    <property type="evidence" value="ECO:0007669"/>
    <property type="project" value="TreeGrafter"/>
</dbReference>
<sequence length="110" mass="12427">MTELKNDRYLRALLRQPVDVTPVWMMRQAGRYLPEYKATRAQAGDFMSLCKNAELACEVTLQPLRRYPLDAAILFLGYPDGSGRDGPGAVLRSRGRPALYGPCHLQSRCR</sequence>
<dbReference type="InterPro" id="IPR000257">
    <property type="entry name" value="Uroporphyrinogen_deCOase"/>
</dbReference>
<dbReference type="SUPFAM" id="SSF51726">
    <property type="entry name" value="UROD/MetE-like"/>
    <property type="match status" value="1"/>
</dbReference>
<evidence type="ECO:0000259" key="1">
    <source>
        <dbReference type="PROSITE" id="PS00906"/>
    </source>
</evidence>
<dbReference type="AlphaFoldDB" id="A0A3S4HTG2"/>
<protein>
    <submittedName>
        <fullName evidence="2">Uroporphyrinogen decarboxylase</fullName>
        <ecNumber evidence="2">4.1.1.37</ecNumber>
    </submittedName>
</protein>
<name>A0A3S4HTG2_SALET</name>
<reference evidence="2 3" key="1">
    <citation type="submission" date="2018-12" db="EMBL/GenBank/DDBJ databases">
        <authorList>
            <consortium name="Pathogen Informatics"/>
        </authorList>
    </citation>
    <scope>NUCLEOTIDE SEQUENCE [LARGE SCALE GENOMIC DNA]</scope>
    <source>
        <strain evidence="2 3">NCTC6754</strain>
    </source>
</reference>
<dbReference type="Proteomes" id="UP000269208">
    <property type="component" value="Chromosome"/>
</dbReference>
<dbReference type="Pfam" id="PF01208">
    <property type="entry name" value="URO-D"/>
    <property type="match status" value="1"/>
</dbReference>
<dbReference type="PROSITE" id="PS00906">
    <property type="entry name" value="UROD_1"/>
    <property type="match status" value="1"/>
</dbReference>
<dbReference type="Gene3D" id="3.20.20.210">
    <property type="match status" value="1"/>
</dbReference>
<accession>A0A3S4HTG2</accession>
<evidence type="ECO:0000313" key="2">
    <source>
        <dbReference type="EMBL" id="VEB51540.1"/>
    </source>
</evidence>
<proteinExistence type="predicted"/>
<feature type="domain" description="Uroporphyrinogen decarboxylase (URO-D)" evidence="1">
    <location>
        <begin position="22"/>
        <end position="31"/>
    </location>
</feature>